<reference evidence="1" key="1">
    <citation type="submission" date="2019-04" db="EMBL/GenBank/DDBJ databases">
        <title>Microbes associate with the intestines of laboratory mice.</title>
        <authorList>
            <person name="Navarre W."/>
            <person name="Wong E."/>
            <person name="Huang K.C."/>
            <person name="Tropini C."/>
            <person name="Ng K."/>
            <person name="Yu B."/>
        </authorList>
    </citation>
    <scope>NUCLEOTIDE SEQUENCE</scope>
    <source>
        <strain evidence="1">NM86_A22</strain>
    </source>
</reference>
<dbReference type="Proteomes" id="UP000305401">
    <property type="component" value="Unassembled WGS sequence"/>
</dbReference>
<comment type="caution">
    <text evidence="1">The sequence shown here is derived from an EMBL/GenBank/DDBJ whole genome shotgun (WGS) entry which is preliminary data.</text>
</comment>
<organism evidence="1 2">
    <name type="scientific">Muribaculum caecicola</name>
    <dbReference type="NCBI Taxonomy" id="3038144"/>
    <lineage>
        <taxon>Bacteria</taxon>
        <taxon>Pseudomonadati</taxon>
        <taxon>Bacteroidota</taxon>
        <taxon>Bacteroidia</taxon>
        <taxon>Bacteroidales</taxon>
        <taxon>Muribaculaceae</taxon>
        <taxon>Muribaculum</taxon>
    </lineage>
</organism>
<sequence>MNTAKQLLLAAAFAVTGLGVTANTDIVPDSWVAVDNLGRTTPSHTDAPLKTDKKRTVGIFYVTWHADSYYTFPAPYTGDVTKILEAAPAARMNAVHSRWKYPMYHWGEPEMGYFLSRDPWVIRKDISMLADAGVDVLILDCTNGVMYDSEWETLFSVMAEMQNEGNTVPKICFWVYNGDPVACAESIYKKYYRQNRYPQLWFYWDGKPLFLYNADPSVDTSSTGTYSAQFRSFFTLRNMWWGYYMSKGKRYVGTEDNWSFGFDMHDTNVSRLAPEKRAATHKGRLEEMCVTPAQHSSSLIGKSWTVDKQEPRLNNRDLPVSAYVPWLGKEVETPEAYGIYFQQRWDEALSADPDFIYVNDWNEWTAAKFDTPATFMRRNNPFSFVDQYNAEFNRTIQPALGSYADNYYMQMVQNIRRYKGARPAPHTIEQHTITINGNFDDWDAVTQTYYDTRGDITHRTYNGYGGLHYTNTTGRNDIVLSKAAIDKKNISFYAQTATTLSSHSGNNWMLLFIDADNNQQTGWHGYEYMVNRVVNSIFQTTLSRWNSISGTWEHLANIPMRYMANKLELQIPLEMLEIDPKHGAVNFKWADNPSKLNHILDLCLDGDAAPNRRFAYNFSWDMRQIGIDETYNEASVAAYPTGQGHDIILQTAYPYTIYNMHGHNVTTGHGTGTQTVSLPSAGLYLIRTAGHTIKLAVP</sequence>
<proteinExistence type="predicted"/>
<evidence type="ECO:0000313" key="1">
    <source>
        <dbReference type="EMBL" id="THG51189.1"/>
    </source>
</evidence>
<name>A0AC61S545_9BACT</name>
<accession>A0AC61S545</accession>
<dbReference type="EMBL" id="SSTG01000066">
    <property type="protein sequence ID" value="THG51189.1"/>
    <property type="molecule type" value="Genomic_DNA"/>
</dbReference>
<gene>
    <name evidence="1" type="ORF">E5990_06335</name>
</gene>
<evidence type="ECO:0000313" key="2">
    <source>
        <dbReference type="Proteomes" id="UP000305401"/>
    </source>
</evidence>
<protein>
    <submittedName>
        <fullName evidence="1">Uncharacterized protein</fullName>
    </submittedName>
</protein>
<keyword evidence="2" id="KW-1185">Reference proteome</keyword>